<accession>A0ABW1TK32</accession>
<keyword evidence="3" id="KW-1185">Reference proteome</keyword>
<evidence type="ECO:0000259" key="1">
    <source>
        <dbReference type="Pfam" id="PF01261"/>
    </source>
</evidence>
<dbReference type="RefSeq" id="WP_125688577.1">
    <property type="nucleotide sequence ID" value="NZ_JBHSSI010000075.1"/>
</dbReference>
<keyword evidence="2" id="KW-0413">Isomerase</keyword>
<dbReference type="InterPro" id="IPR036237">
    <property type="entry name" value="Xyl_isomerase-like_sf"/>
</dbReference>
<reference evidence="3" key="1">
    <citation type="journal article" date="2019" name="Int. J. Syst. Evol. Microbiol.">
        <title>The Global Catalogue of Microorganisms (GCM) 10K type strain sequencing project: providing services to taxonomists for standard genome sequencing and annotation.</title>
        <authorList>
            <consortium name="The Broad Institute Genomics Platform"/>
            <consortium name="The Broad Institute Genome Sequencing Center for Infectious Disease"/>
            <person name="Wu L."/>
            <person name="Ma J."/>
        </authorList>
    </citation>
    <scope>NUCLEOTIDE SEQUENCE [LARGE SCALE GENOMIC DNA]</scope>
    <source>
        <strain evidence="3">CCM 8908</strain>
    </source>
</reference>
<dbReference type="Gene3D" id="3.20.20.150">
    <property type="entry name" value="Divalent-metal-dependent TIM barrel enzymes"/>
    <property type="match status" value="1"/>
</dbReference>
<evidence type="ECO:0000313" key="2">
    <source>
        <dbReference type="EMBL" id="MFC6261661.1"/>
    </source>
</evidence>
<gene>
    <name evidence="2" type="ORF">ACFP1C_12025</name>
</gene>
<feature type="domain" description="Xylose isomerase-like TIM barrel" evidence="1">
    <location>
        <begin position="28"/>
        <end position="243"/>
    </location>
</feature>
<protein>
    <submittedName>
        <fullName evidence="2">Sugar phosphate isomerase/epimerase family protein</fullName>
    </submittedName>
</protein>
<dbReference type="GO" id="GO:0016853">
    <property type="term" value="F:isomerase activity"/>
    <property type="evidence" value="ECO:0007669"/>
    <property type="project" value="UniProtKB-KW"/>
</dbReference>
<dbReference type="Proteomes" id="UP001596283">
    <property type="component" value="Unassembled WGS sequence"/>
</dbReference>
<organism evidence="2 3">
    <name type="scientific">Levilactobacillus fujinensis</name>
    <dbReference type="NCBI Taxonomy" id="2486024"/>
    <lineage>
        <taxon>Bacteria</taxon>
        <taxon>Bacillati</taxon>
        <taxon>Bacillota</taxon>
        <taxon>Bacilli</taxon>
        <taxon>Lactobacillales</taxon>
        <taxon>Lactobacillaceae</taxon>
        <taxon>Levilactobacillus</taxon>
    </lineage>
</organism>
<evidence type="ECO:0000313" key="3">
    <source>
        <dbReference type="Proteomes" id="UP001596283"/>
    </source>
</evidence>
<dbReference type="SUPFAM" id="SSF51658">
    <property type="entry name" value="Xylose isomerase-like"/>
    <property type="match status" value="1"/>
</dbReference>
<dbReference type="EMBL" id="JBHSSI010000075">
    <property type="protein sequence ID" value="MFC6261661.1"/>
    <property type="molecule type" value="Genomic_DNA"/>
</dbReference>
<dbReference type="Pfam" id="PF01261">
    <property type="entry name" value="AP_endonuc_2"/>
    <property type="match status" value="1"/>
</dbReference>
<dbReference type="InterPro" id="IPR013022">
    <property type="entry name" value="Xyl_isomerase-like_TIM-brl"/>
</dbReference>
<name>A0ABW1TK32_9LACO</name>
<proteinExistence type="predicted"/>
<sequence>MSEIVINTLVYQQQLDSGIKQADLLKKVAAQGVSAAEIRREYIKDFDQELADIKAVATKDNLKLFYSVPENVFIDGHVNSKLDQYMQEAKKMGIFAIKFNIGDYAHFAGNLKDSLRKILDYDIQVNVENDQTQTSGTMNALETFLINAAKANLDIQYVYDLGNWRFVKQDEFEAIKMLKEYVRYIHVKDVAYVDSKPQVVPLDDGEVDWRKALDALPSGLPIAVEYPVKDDAELRKGIELVKSYLLKAGE</sequence>
<comment type="caution">
    <text evidence="2">The sequence shown here is derived from an EMBL/GenBank/DDBJ whole genome shotgun (WGS) entry which is preliminary data.</text>
</comment>